<comment type="subcellular location">
    <subcellularLocation>
        <location evidence="1">Nucleus</location>
    </subcellularLocation>
</comment>
<dbReference type="GO" id="GO:0003723">
    <property type="term" value="F:RNA binding"/>
    <property type="evidence" value="ECO:0007669"/>
    <property type="project" value="UniProtKB-UniRule"/>
</dbReference>
<dbReference type="PANTHER" id="PTHR47330">
    <property type="entry name" value="POLY(U)-BINDING-SPLICING FACTOR PUF60-B-RELATED"/>
    <property type="match status" value="1"/>
</dbReference>
<dbReference type="Pfam" id="PF00076">
    <property type="entry name" value="RRM_1"/>
    <property type="match status" value="3"/>
</dbReference>
<dbReference type="OrthoDB" id="20943at2759"/>
<feature type="domain" description="RRM" evidence="8">
    <location>
        <begin position="532"/>
        <end position="614"/>
    </location>
</feature>
<dbReference type="AlphaFoldDB" id="A0A0D2VZ37"/>
<evidence type="ECO:0000256" key="2">
    <source>
        <dbReference type="ARBA" id="ARBA00022664"/>
    </source>
</evidence>
<keyword evidence="5" id="KW-0539">Nucleus</keyword>
<evidence type="ECO:0000313" key="9">
    <source>
        <dbReference type="EMBL" id="KJE97037.1"/>
    </source>
</evidence>
<dbReference type="GO" id="GO:0006376">
    <property type="term" value="P:mRNA splice site recognition"/>
    <property type="evidence" value="ECO:0007669"/>
    <property type="project" value="TreeGrafter"/>
</dbReference>
<evidence type="ECO:0000256" key="6">
    <source>
        <dbReference type="PROSITE-ProRule" id="PRU00176"/>
    </source>
</evidence>
<dbReference type="InterPro" id="IPR051974">
    <property type="entry name" value="PUF60_regulator"/>
</dbReference>
<dbReference type="PhylomeDB" id="A0A0D2VZ37"/>
<feature type="region of interest" description="Disordered" evidence="7">
    <location>
        <begin position="25"/>
        <end position="164"/>
    </location>
</feature>
<dbReference type="PROSITE" id="PS50102">
    <property type="entry name" value="RRM"/>
    <property type="match status" value="3"/>
</dbReference>
<dbReference type="InterPro" id="IPR000504">
    <property type="entry name" value="RRM_dom"/>
</dbReference>
<sequence>MHDNFHIWGFCSFLKISQLLRQQRSKMSSADDATTGVQRSKRPREDDDQGDHDHDGALALALEPNGDAAAQRDGSETTASTTTTTTADATSNPSTDSAANGAAVQTETAGATRQRRKRAAWDQSSDAAVNPSGVSGPNGTSASLTAVASSNHSASAQNASSSHHLPLAEADLSADQAEALERARQFAQQLTVQFHAAQQQHLLRQQQLQQEQAAKMKQHAEAQQVALRTRAITLIGRVYVGSIPFEAGEREVRAAMSECGPIRSVSFVNDPVAPTRHKGFGFVEYEYPESGDIVLSQMHHARIGDRQLKFGTPNAPQPMQVLIEELRKEGSTFPHVFVANIHPELSESDIREVFQSFGPVAYCILMVDLVTGRHKGCGYVQFESLQTAKDAIAALNRLDLGGLLLHVVKGAHSPSNIQGLTTAQSAQVTNVLAGRTANDGVLASAAAQAAAAAAARITAARQESTAAAAAAAAPTTNAQAPASSGEDMQDKLRRLQSETQASSASLRDEENVSIKGNQVYALMQKLARGTTSSHIVALLNMIDADEIDSMLEQEVGGECSNFGTVERVVVHVTSKNDVAIFVQFAQLEEADAAVLALNNRWFGGRQVRAQLYDEGQFQSRQLSP</sequence>
<dbReference type="eggNOG" id="KOG0124">
    <property type="taxonomic scope" value="Eukaryota"/>
</dbReference>
<evidence type="ECO:0000256" key="4">
    <source>
        <dbReference type="ARBA" id="ARBA00023187"/>
    </source>
</evidence>
<dbReference type="SMART" id="SM00361">
    <property type="entry name" value="RRM_1"/>
    <property type="match status" value="2"/>
</dbReference>
<keyword evidence="3 6" id="KW-0694">RNA-binding</keyword>
<dbReference type="FunFam" id="3.30.70.330:FF:000382">
    <property type="entry name" value="G-patch domain-containing protein"/>
    <property type="match status" value="1"/>
</dbReference>
<protein>
    <recommendedName>
        <fullName evidence="8">RRM domain-containing protein</fullName>
    </recommendedName>
</protein>
<gene>
    <name evidence="9" type="ORF">CAOG_007523</name>
</gene>
<feature type="compositionally biased region" description="Low complexity" evidence="7">
    <location>
        <begin position="468"/>
        <end position="483"/>
    </location>
</feature>
<dbReference type="EMBL" id="KE346373">
    <property type="protein sequence ID" value="KJE97037.1"/>
    <property type="molecule type" value="Genomic_DNA"/>
</dbReference>
<dbReference type="GO" id="GO:0071013">
    <property type="term" value="C:catalytic step 2 spliceosome"/>
    <property type="evidence" value="ECO:0007669"/>
    <property type="project" value="TreeGrafter"/>
</dbReference>
<name>A0A0D2VZ37_CAPO3</name>
<feature type="domain" description="RRM" evidence="8">
    <location>
        <begin position="334"/>
        <end position="412"/>
    </location>
</feature>
<evidence type="ECO:0000256" key="5">
    <source>
        <dbReference type="ARBA" id="ARBA00023242"/>
    </source>
</evidence>
<keyword evidence="2" id="KW-0507">mRNA processing</keyword>
<accession>A0A0D2VZ37</accession>
<dbReference type="InterPro" id="IPR035979">
    <property type="entry name" value="RBD_domain_sf"/>
</dbReference>
<evidence type="ECO:0000256" key="1">
    <source>
        <dbReference type="ARBA" id="ARBA00004123"/>
    </source>
</evidence>
<dbReference type="InterPro" id="IPR012677">
    <property type="entry name" value="Nucleotide-bd_a/b_plait_sf"/>
</dbReference>
<dbReference type="InterPro" id="IPR003954">
    <property type="entry name" value="RRM_euk-type"/>
</dbReference>
<feature type="region of interest" description="Disordered" evidence="7">
    <location>
        <begin position="468"/>
        <end position="490"/>
    </location>
</feature>
<dbReference type="STRING" id="595528.A0A0D2VZ37"/>
<dbReference type="InParanoid" id="A0A0D2VZ37"/>
<feature type="compositionally biased region" description="Polar residues" evidence="7">
    <location>
        <begin position="122"/>
        <end position="147"/>
    </location>
</feature>
<evidence type="ECO:0000313" key="10">
    <source>
        <dbReference type="Proteomes" id="UP000008743"/>
    </source>
</evidence>
<dbReference type="GO" id="GO:0000380">
    <property type="term" value="P:alternative mRNA splicing, via spliceosome"/>
    <property type="evidence" value="ECO:0007669"/>
    <property type="project" value="TreeGrafter"/>
</dbReference>
<feature type="domain" description="RRM" evidence="8">
    <location>
        <begin position="236"/>
        <end position="315"/>
    </location>
</feature>
<keyword evidence="4" id="KW-0508">mRNA splicing</keyword>
<dbReference type="Gene3D" id="3.30.70.330">
    <property type="match status" value="3"/>
</dbReference>
<evidence type="ECO:0000256" key="7">
    <source>
        <dbReference type="SAM" id="MobiDB-lite"/>
    </source>
</evidence>
<feature type="compositionally biased region" description="Low complexity" evidence="7">
    <location>
        <begin position="77"/>
        <end position="100"/>
    </location>
</feature>
<reference evidence="10" key="1">
    <citation type="submission" date="2011-02" db="EMBL/GenBank/DDBJ databases">
        <title>The Genome Sequence of Capsaspora owczarzaki ATCC 30864.</title>
        <authorList>
            <person name="Russ C."/>
            <person name="Cuomo C."/>
            <person name="Burger G."/>
            <person name="Gray M.W."/>
            <person name="Holland P.W.H."/>
            <person name="King N."/>
            <person name="Lang F.B.F."/>
            <person name="Roger A.J."/>
            <person name="Ruiz-Trillo I."/>
            <person name="Young S.K."/>
            <person name="Zeng Q."/>
            <person name="Gargeya S."/>
            <person name="Alvarado L."/>
            <person name="Berlin A."/>
            <person name="Chapman S.B."/>
            <person name="Chen Z."/>
            <person name="Freedman E."/>
            <person name="Gellesch M."/>
            <person name="Goldberg J."/>
            <person name="Griggs A."/>
            <person name="Gujja S."/>
            <person name="Heilman E."/>
            <person name="Heiman D."/>
            <person name="Howarth C."/>
            <person name="Mehta T."/>
            <person name="Neiman D."/>
            <person name="Pearson M."/>
            <person name="Roberts A."/>
            <person name="Saif S."/>
            <person name="Shea T."/>
            <person name="Shenoy N."/>
            <person name="Sisk P."/>
            <person name="Stolte C."/>
            <person name="Sykes S."/>
            <person name="White J."/>
            <person name="Yandava C."/>
            <person name="Haas B."/>
            <person name="Nusbaum C."/>
            <person name="Birren B."/>
        </authorList>
    </citation>
    <scope>NUCLEOTIDE SEQUENCE</scope>
    <source>
        <strain evidence="10">ATCC 30864</strain>
    </source>
</reference>
<evidence type="ECO:0000259" key="8">
    <source>
        <dbReference type="PROSITE" id="PS50102"/>
    </source>
</evidence>
<keyword evidence="10" id="KW-1185">Reference proteome</keyword>
<feature type="compositionally biased region" description="Low complexity" evidence="7">
    <location>
        <begin position="148"/>
        <end position="164"/>
    </location>
</feature>
<dbReference type="GO" id="GO:0000381">
    <property type="term" value="P:regulation of alternative mRNA splicing, via spliceosome"/>
    <property type="evidence" value="ECO:0007669"/>
    <property type="project" value="TreeGrafter"/>
</dbReference>
<dbReference type="Proteomes" id="UP000008743">
    <property type="component" value="Unassembled WGS sequence"/>
</dbReference>
<evidence type="ECO:0000256" key="3">
    <source>
        <dbReference type="ARBA" id="ARBA00022884"/>
    </source>
</evidence>
<proteinExistence type="predicted"/>
<dbReference type="PANTHER" id="PTHR47330:SF1">
    <property type="entry name" value="POLY(U)-BINDING-SPLICING FACTOR PUF60"/>
    <property type="match status" value="1"/>
</dbReference>
<dbReference type="GO" id="GO:0071011">
    <property type="term" value="C:precatalytic spliceosome"/>
    <property type="evidence" value="ECO:0007669"/>
    <property type="project" value="TreeGrafter"/>
</dbReference>
<organism evidence="9 10">
    <name type="scientific">Capsaspora owczarzaki (strain ATCC 30864)</name>
    <dbReference type="NCBI Taxonomy" id="595528"/>
    <lineage>
        <taxon>Eukaryota</taxon>
        <taxon>Filasterea</taxon>
        <taxon>Capsaspora</taxon>
    </lineage>
</organism>
<dbReference type="SUPFAM" id="SSF54928">
    <property type="entry name" value="RNA-binding domain, RBD"/>
    <property type="match status" value="2"/>
</dbReference>
<dbReference type="SMART" id="SM00360">
    <property type="entry name" value="RRM"/>
    <property type="match status" value="3"/>
</dbReference>
<feature type="compositionally biased region" description="Polar residues" evidence="7">
    <location>
        <begin position="25"/>
        <end position="38"/>
    </location>
</feature>